<dbReference type="Proteomes" id="UP000075606">
    <property type="component" value="Unassembled WGS sequence"/>
</dbReference>
<keyword evidence="2" id="KW-1185">Reference proteome</keyword>
<accession>A0A150XDZ8</accession>
<dbReference type="Pfam" id="PF10652">
    <property type="entry name" value="DUF2480"/>
    <property type="match status" value="1"/>
</dbReference>
<dbReference type="AlphaFoldDB" id="A0A150XDZ8"/>
<reference evidence="1 2" key="1">
    <citation type="submission" date="2016-01" db="EMBL/GenBank/DDBJ databases">
        <title>Genome sequencing of Roseivirga spongicola UST030701-084.</title>
        <authorList>
            <person name="Selvaratnam C."/>
            <person name="Thevarajoo S."/>
            <person name="Goh K.M."/>
            <person name="Ee R."/>
            <person name="Chan K.-G."/>
            <person name="Chong C.S."/>
        </authorList>
    </citation>
    <scope>NUCLEOTIDE SEQUENCE [LARGE SCALE GENOMIC DNA]</scope>
    <source>
        <strain evidence="1 2">UST030701-084</strain>
    </source>
</reference>
<dbReference type="OrthoDB" id="9803040at2"/>
<evidence type="ECO:0000313" key="2">
    <source>
        <dbReference type="Proteomes" id="UP000075606"/>
    </source>
</evidence>
<dbReference type="STRING" id="333140.AWW68_19000"/>
<dbReference type="InterPro" id="IPR018914">
    <property type="entry name" value="DUF2480"/>
</dbReference>
<name>A0A150XDZ8_9BACT</name>
<evidence type="ECO:0008006" key="3">
    <source>
        <dbReference type="Google" id="ProtNLM"/>
    </source>
</evidence>
<protein>
    <recommendedName>
        <fullName evidence="3">DUF2480 family protein</fullName>
    </recommendedName>
</protein>
<proteinExistence type="predicted"/>
<organism evidence="1 2">
    <name type="scientific">Roseivirga spongicola</name>
    <dbReference type="NCBI Taxonomy" id="333140"/>
    <lineage>
        <taxon>Bacteria</taxon>
        <taxon>Pseudomonadati</taxon>
        <taxon>Bacteroidota</taxon>
        <taxon>Cytophagia</taxon>
        <taxon>Cytophagales</taxon>
        <taxon>Roseivirgaceae</taxon>
        <taxon>Roseivirga</taxon>
    </lineage>
</organism>
<sequence>MAEEIINRVASSPLVTIDLEDYYHKGEREVYDLAQNLFQGMILREKDLREFVKEHDWSKYEGKNIALTCSEDAIVPTWAYMLVATKLEGIANKVIMGSLETLEYAIYQDALRKIDPQEFADKPIVIKGCGDLPVPDSAYVELTMLLKPYAKSIMYGEPCSTVPLYKKLRRATP</sequence>
<gene>
    <name evidence="1" type="ORF">AWW68_19000</name>
</gene>
<dbReference type="RefSeq" id="WP_068218665.1">
    <property type="nucleotide sequence ID" value="NZ_LRPC01000002.1"/>
</dbReference>
<comment type="caution">
    <text evidence="1">The sequence shown here is derived from an EMBL/GenBank/DDBJ whole genome shotgun (WGS) entry which is preliminary data.</text>
</comment>
<evidence type="ECO:0000313" key="1">
    <source>
        <dbReference type="EMBL" id="KYG76945.1"/>
    </source>
</evidence>
<dbReference type="EMBL" id="LRPC01000002">
    <property type="protein sequence ID" value="KYG76945.1"/>
    <property type="molecule type" value="Genomic_DNA"/>
</dbReference>